<dbReference type="CDD" id="cd00761">
    <property type="entry name" value="Glyco_tranf_GTA_type"/>
    <property type="match status" value="1"/>
</dbReference>
<feature type="domain" description="Glycosyltransferase 2-like" evidence="1">
    <location>
        <begin position="5"/>
        <end position="142"/>
    </location>
</feature>
<sequence length="277" mass="31259">MTKVSIVIPCYNGGGLVQEAVTSALAQTHPAVEVLVVDDGSTDSTTLETLKHIEKAGQARVIRQENQGLCAARNRGIEESAGAYILPLDHDDEIYPDYAAKAVDVLDSRAEVGIVYGRAERFGATTGDWYLPDFSMGRMLATNLIYATAMFRRADWETVGGYSTYMQHGYEDYDLWLKILGLDRQVVRLDEVVFRYRSTEGSMISSMSYERQIESFAQAFAHNSSLYQRHANEFSEHLLAQRNLLHHFKGRYGRIENAISRLGAVRRSVRRRLAQRP</sequence>
<dbReference type="Gene3D" id="3.90.550.10">
    <property type="entry name" value="Spore Coat Polysaccharide Biosynthesis Protein SpsA, Chain A"/>
    <property type="match status" value="1"/>
</dbReference>
<evidence type="ECO:0000313" key="3">
    <source>
        <dbReference type="Proteomes" id="UP000291101"/>
    </source>
</evidence>
<dbReference type="InterPro" id="IPR001173">
    <property type="entry name" value="Glyco_trans_2-like"/>
</dbReference>
<keyword evidence="2" id="KW-0808">Transferase</keyword>
<name>A0A4Q2SNP2_9ACTN</name>
<accession>A0A4Q2SNP2</accession>
<keyword evidence="3" id="KW-1185">Reference proteome</keyword>
<dbReference type="RefSeq" id="WP_129428160.1">
    <property type="nucleotide sequence ID" value="NZ_SDWV01000020.1"/>
</dbReference>
<evidence type="ECO:0000313" key="2">
    <source>
        <dbReference type="EMBL" id="RYC05834.1"/>
    </source>
</evidence>
<dbReference type="PANTHER" id="PTHR43685:SF2">
    <property type="entry name" value="GLYCOSYLTRANSFERASE 2-LIKE DOMAIN-CONTAINING PROTEIN"/>
    <property type="match status" value="1"/>
</dbReference>
<dbReference type="SUPFAM" id="SSF53448">
    <property type="entry name" value="Nucleotide-diphospho-sugar transferases"/>
    <property type="match status" value="1"/>
</dbReference>
<organism evidence="2 3">
    <name type="scientific">Nocardioides zhouii</name>
    <dbReference type="NCBI Taxonomy" id="1168729"/>
    <lineage>
        <taxon>Bacteria</taxon>
        <taxon>Bacillati</taxon>
        <taxon>Actinomycetota</taxon>
        <taxon>Actinomycetes</taxon>
        <taxon>Propionibacteriales</taxon>
        <taxon>Nocardioidaceae</taxon>
        <taxon>Nocardioides</taxon>
    </lineage>
</organism>
<dbReference type="PANTHER" id="PTHR43685">
    <property type="entry name" value="GLYCOSYLTRANSFERASE"/>
    <property type="match status" value="1"/>
</dbReference>
<dbReference type="GO" id="GO:0044010">
    <property type="term" value="P:single-species biofilm formation"/>
    <property type="evidence" value="ECO:0007669"/>
    <property type="project" value="TreeGrafter"/>
</dbReference>
<comment type="caution">
    <text evidence="2">The sequence shown here is derived from an EMBL/GenBank/DDBJ whole genome shotgun (WGS) entry which is preliminary data.</text>
</comment>
<dbReference type="Pfam" id="PF00535">
    <property type="entry name" value="Glycos_transf_2"/>
    <property type="match status" value="1"/>
</dbReference>
<dbReference type="EMBL" id="SDWV01000020">
    <property type="protein sequence ID" value="RYC05834.1"/>
    <property type="molecule type" value="Genomic_DNA"/>
</dbReference>
<dbReference type="OrthoDB" id="9803627at2"/>
<dbReference type="Proteomes" id="UP000291101">
    <property type="component" value="Unassembled WGS sequence"/>
</dbReference>
<dbReference type="InterPro" id="IPR029044">
    <property type="entry name" value="Nucleotide-diphossugar_trans"/>
</dbReference>
<dbReference type="GO" id="GO:0016740">
    <property type="term" value="F:transferase activity"/>
    <property type="evidence" value="ECO:0007669"/>
    <property type="project" value="UniProtKB-KW"/>
</dbReference>
<dbReference type="InterPro" id="IPR050834">
    <property type="entry name" value="Glycosyltransf_2"/>
</dbReference>
<dbReference type="AlphaFoldDB" id="A0A4Q2SNP2"/>
<protein>
    <submittedName>
        <fullName evidence="2">Glycosyltransferase family 2 protein</fullName>
    </submittedName>
</protein>
<reference evidence="2 3" key="1">
    <citation type="submission" date="2019-01" db="EMBL/GenBank/DDBJ databases">
        <title>Novel species of Nocardioides.</title>
        <authorList>
            <person name="Liu Q."/>
            <person name="X Y.-H."/>
        </authorList>
    </citation>
    <scope>NUCLEOTIDE SEQUENCE [LARGE SCALE GENOMIC DNA]</scope>
    <source>
        <strain evidence="2 3">HLT2-9</strain>
    </source>
</reference>
<gene>
    <name evidence="2" type="ORF">EUA94_17370</name>
</gene>
<evidence type="ECO:0000259" key="1">
    <source>
        <dbReference type="Pfam" id="PF00535"/>
    </source>
</evidence>
<proteinExistence type="predicted"/>